<dbReference type="InterPro" id="IPR011856">
    <property type="entry name" value="tRNA_endonuc-like_dom_sf"/>
</dbReference>
<comment type="caution">
    <text evidence="1">The sequence shown here is derived from an EMBL/GenBank/DDBJ whole genome shotgun (WGS) entry which is preliminary data.</text>
</comment>
<dbReference type="EMBL" id="BAAAHH010000013">
    <property type="protein sequence ID" value="GAA0953597.1"/>
    <property type="molecule type" value="Genomic_DNA"/>
</dbReference>
<dbReference type="Proteomes" id="UP001500665">
    <property type="component" value="Unassembled WGS sequence"/>
</dbReference>
<keyword evidence="2" id="KW-1185">Reference proteome</keyword>
<sequence>MSPRNHEYLMRIQEENASTAFALARNPTEKIMIERLTRLFGLWNLMNPSGDWFMQRDRLLAELPSLHDKEIKPQKRGENAEDWFRRFLKIFGFWASGPYRTPPAGRPKEQTDDFFKSSRHRFLTEIKARRRPIDRRDMALFVERIRPRRHTTHGFFVAHRFTKGAIQMCAESQLPIILVEFDELERILKSGGDIEKWLEEKIDALAMHRCPLYRPGIDPPLP</sequence>
<proteinExistence type="predicted"/>
<evidence type="ECO:0000313" key="1">
    <source>
        <dbReference type="EMBL" id="GAA0953597.1"/>
    </source>
</evidence>
<evidence type="ECO:0008006" key="3">
    <source>
        <dbReference type="Google" id="ProtNLM"/>
    </source>
</evidence>
<evidence type="ECO:0000313" key="2">
    <source>
        <dbReference type="Proteomes" id="UP001500665"/>
    </source>
</evidence>
<name>A0ABP4BRF3_9ACTN</name>
<dbReference type="Gene3D" id="3.40.1350.10">
    <property type="match status" value="1"/>
</dbReference>
<dbReference type="RefSeq" id="WP_344241972.1">
    <property type="nucleotide sequence ID" value="NZ_BAAAHH010000013.1"/>
</dbReference>
<reference evidence="2" key="1">
    <citation type="journal article" date="2019" name="Int. J. Syst. Evol. Microbiol.">
        <title>The Global Catalogue of Microorganisms (GCM) 10K type strain sequencing project: providing services to taxonomists for standard genome sequencing and annotation.</title>
        <authorList>
            <consortium name="The Broad Institute Genomics Platform"/>
            <consortium name="The Broad Institute Genome Sequencing Center for Infectious Disease"/>
            <person name="Wu L."/>
            <person name="Ma J."/>
        </authorList>
    </citation>
    <scope>NUCLEOTIDE SEQUENCE [LARGE SCALE GENOMIC DNA]</scope>
    <source>
        <strain evidence="2">JCM 10696</strain>
    </source>
</reference>
<gene>
    <name evidence="1" type="ORF">GCM10009550_35790</name>
</gene>
<accession>A0ABP4BRF3</accession>
<organism evidence="1 2">
    <name type="scientific">Actinocorallia libanotica</name>
    <dbReference type="NCBI Taxonomy" id="46162"/>
    <lineage>
        <taxon>Bacteria</taxon>
        <taxon>Bacillati</taxon>
        <taxon>Actinomycetota</taxon>
        <taxon>Actinomycetes</taxon>
        <taxon>Streptosporangiales</taxon>
        <taxon>Thermomonosporaceae</taxon>
        <taxon>Actinocorallia</taxon>
    </lineage>
</organism>
<protein>
    <recommendedName>
        <fullName evidence="3">Restriction endonuclease</fullName>
    </recommendedName>
</protein>